<evidence type="ECO:0000256" key="6">
    <source>
        <dbReference type="PIRNR" id="PIRNR009375"/>
    </source>
</evidence>
<dbReference type="PANTHER" id="PTHR11099">
    <property type="entry name" value="VACUOLAR SORTING PROTEIN 35"/>
    <property type="match status" value="1"/>
</dbReference>
<dbReference type="GO" id="GO:0005829">
    <property type="term" value="C:cytosol"/>
    <property type="evidence" value="ECO:0007669"/>
    <property type="project" value="GOC"/>
</dbReference>
<comment type="subcellular location">
    <subcellularLocation>
        <location evidence="1">Membrane</location>
        <topology evidence="1">Peripheral membrane protein</topology>
    </subcellularLocation>
</comment>
<dbReference type="PIRSF" id="PIRSF009375">
    <property type="entry name" value="Retromer_Vps35"/>
    <property type="match status" value="1"/>
</dbReference>
<dbReference type="InterPro" id="IPR005378">
    <property type="entry name" value="Vps35"/>
</dbReference>
<keyword evidence="5" id="KW-0472">Membrane</keyword>
<reference evidence="8" key="1">
    <citation type="submission" date="2022-11" db="UniProtKB">
        <authorList>
            <consortium name="WormBaseParasite"/>
        </authorList>
    </citation>
    <scope>IDENTIFICATION</scope>
</reference>
<dbReference type="Proteomes" id="UP000887574">
    <property type="component" value="Unplaced"/>
</dbReference>
<evidence type="ECO:0000256" key="3">
    <source>
        <dbReference type="ARBA" id="ARBA00022448"/>
    </source>
</evidence>
<name>A0A915CXI2_9BILA</name>
<organism evidence="7 8">
    <name type="scientific">Ditylenchus dipsaci</name>
    <dbReference type="NCBI Taxonomy" id="166011"/>
    <lineage>
        <taxon>Eukaryota</taxon>
        <taxon>Metazoa</taxon>
        <taxon>Ecdysozoa</taxon>
        <taxon>Nematoda</taxon>
        <taxon>Chromadorea</taxon>
        <taxon>Rhabditida</taxon>
        <taxon>Tylenchina</taxon>
        <taxon>Tylenchomorpha</taxon>
        <taxon>Sphaerularioidea</taxon>
        <taxon>Anguinidae</taxon>
        <taxon>Anguininae</taxon>
        <taxon>Ditylenchus</taxon>
    </lineage>
</organism>
<keyword evidence="7" id="KW-1185">Reference proteome</keyword>
<dbReference type="GO" id="GO:0042147">
    <property type="term" value="P:retrograde transport, endosome to Golgi"/>
    <property type="evidence" value="ECO:0007669"/>
    <property type="project" value="InterPro"/>
</dbReference>
<evidence type="ECO:0000256" key="5">
    <source>
        <dbReference type="ARBA" id="ARBA00023136"/>
    </source>
</evidence>
<evidence type="ECO:0000256" key="4">
    <source>
        <dbReference type="ARBA" id="ARBA00022927"/>
    </source>
</evidence>
<dbReference type="PANTHER" id="PTHR11099:SF0">
    <property type="entry name" value="VACUOLAR PROTEIN SORTING-ASSOCIATED PROTEIN 35"/>
    <property type="match status" value="1"/>
</dbReference>
<accession>A0A915CXI2</accession>
<dbReference type="Gene3D" id="1.25.40.660">
    <property type="entry name" value="Vacuolar protein sorting-associated protein 35, helical subcomplex Vps35-C"/>
    <property type="match status" value="1"/>
</dbReference>
<dbReference type="Pfam" id="PF03635">
    <property type="entry name" value="Vps35"/>
    <property type="match status" value="1"/>
</dbReference>
<dbReference type="GO" id="GO:0030906">
    <property type="term" value="C:retromer, cargo-selective complex"/>
    <property type="evidence" value="ECO:0007669"/>
    <property type="project" value="InterPro"/>
</dbReference>
<dbReference type="GO" id="GO:0005770">
    <property type="term" value="C:late endosome"/>
    <property type="evidence" value="ECO:0007669"/>
    <property type="project" value="TreeGrafter"/>
</dbReference>
<comment type="function">
    <text evidence="6">Plays a role in vesicular protein sorting.</text>
</comment>
<keyword evidence="4 6" id="KW-0653">Protein transport</keyword>
<dbReference type="GO" id="GO:0006886">
    <property type="term" value="P:intracellular protein transport"/>
    <property type="evidence" value="ECO:0007669"/>
    <property type="project" value="TreeGrafter"/>
</dbReference>
<keyword evidence="3 6" id="KW-0813">Transport</keyword>
<protein>
    <recommendedName>
        <fullName evidence="6">Vacuolar protein sorting-associated protein 35</fullName>
    </recommendedName>
</protein>
<evidence type="ECO:0000313" key="7">
    <source>
        <dbReference type="Proteomes" id="UP000887574"/>
    </source>
</evidence>
<comment type="similarity">
    <text evidence="2 6">Belongs to the VPS35 family.</text>
</comment>
<dbReference type="WBParaSite" id="jg13638">
    <property type="protein sequence ID" value="jg13638"/>
    <property type="gene ID" value="jg13638"/>
</dbReference>
<evidence type="ECO:0000256" key="2">
    <source>
        <dbReference type="ARBA" id="ARBA00006536"/>
    </source>
</evidence>
<dbReference type="InterPro" id="IPR042491">
    <property type="entry name" value="Vps35_C"/>
</dbReference>
<sequence length="789" mass="90423">MRIITGEQTNSTQMESQQESLLADALKVVKEQSFEMKRSLDRNELMDGLKHAASMLSELRTAVLSPKFYYRLYIDVTNELQHFLAYLNDNYLGITATNDVNETEKSSRKVAELYETVQYTGNIIPRLYLLITVGVVYIKSGESPPKDILRDLVEMCRGVQHPLRGLFLRNYLLTTTKDQEQSSGLDNSQGGVNEAIEFIMTNFSEMNKLWVRMQHQGPSREREKREKREESYVFCLNLDIYRKIVLPGILEQSVSCKEPISQEYLMECVIQVFPDSFHLSTLHEFLCACAELHEEVHIKNILATLIDHLALYAVAEDKQVIVSRTEVMPTEDVISIQIALLNLALNCYSDKTEFANTVFATTSTLFKKLKITNVAFNSVIGRELVKLLKIPMEHYKNVITLLRLDSFGEVLAAFDHKGRNHIAAALINNMITHETVVEQEENIDKIFALISSLLVDEPDQPKDMLDAGNLEDFEEDQNLVAKLVHLIYNEDLEQHFKLLNQIRKVFGQGGAARLKHTLPATIFATFKLLLRYDENRDTIEDFDSRLGKTFQFCMNTINALKMQAEMPEVALRFHLQSALVSDKITFDKSTSVTYEFVSKAFAIYEEDISESREQVQSLTLLLATVQQIHQLPEESHEPLRNQCALYASKLIKRPDQARMVCLVARLFWFSKVANTEEYVKDGQRVVECLKKSIKIASQCMEDLVQITLYVHILSTYVHFYEAGCDKITPETVNQMIDKIRDLLLQLDPSPEAEQLNEIFTALITRLRSHQQNHLLIVNCLLPASFSNFN</sequence>
<evidence type="ECO:0000256" key="1">
    <source>
        <dbReference type="ARBA" id="ARBA00004170"/>
    </source>
</evidence>
<proteinExistence type="inferred from homology"/>
<dbReference type="AlphaFoldDB" id="A0A915CXI2"/>
<evidence type="ECO:0000313" key="8">
    <source>
        <dbReference type="WBParaSite" id="jg13638"/>
    </source>
</evidence>